<dbReference type="InterPro" id="IPR050595">
    <property type="entry name" value="Bact_response_regulator"/>
</dbReference>
<dbReference type="InterPro" id="IPR011006">
    <property type="entry name" value="CheY-like_superfamily"/>
</dbReference>
<feature type="domain" description="Response regulatory" evidence="3">
    <location>
        <begin position="10"/>
        <end position="124"/>
    </location>
</feature>
<evidence type="ECO:0000313" key="4">
    <source>
        <dbReference type="EMBL" id="KFB73041.1"/>
    </source>
</evidence>
<dbReference type="GO" id="GO:0000160">
    <property type="term" value="P:phosphorelay signal transduction system"/>
    <property type="evidence" value="ECO:0007669"/>
    <property type="project" value="InterPro"/>
</dbReference>
<evidence type="ECO:0000313" key="5">
    <source>
        <dbReference type="Proteomes" id="UP000020077"/>
    </source>
</evidence>
<proteinExistence type="predicted"/>
<gene>
    <name evidence="4" type="primary">tdiR_3</name>
    <name evidence="4" type="ORF">AW09_001742</name>
</gene>
<evidence type="ECO:0000256" key="1">
    <source>
        <dbReference type="ARBA" id="ARBA00022553"/>
    </source>
</evidence>
<reference evidence="4 5" key="1">
    <citation type="submission" date="2014-02" db="EMBL/GenBank/DDBJ databases">
        <title>Expanding our view of genomic diversity in Candidatus Accumulibacter clades.</title>
        <authorList>
            <person name="Skennerton C.T."/>
            <person name="Barr J.J."/>
            <person name="Slater F.R."/>
            <person name="Bond P.L."/>
            <person name="Tyson G.W."/>
        </authorList>
    </citation>
    <scope>NUCLEOTIDE SEQUENCE [LARGE SCALE GENOMIC DNA]</scope>
    <source>
        <strain evidence="5">BA-91</strain>
    </source>
</reference>
<dbReference type="PANTHER" id="PTHR44591">
    <property type="entry name" value="STRESS RESPONSE REGULATOR PROTEIN 1"/>
    <property type="match status" value="1"/>
</dbReference>
<organism evidence="4 5">
    <name type="scientific">Candidatus Accumulibacter phosphatis</name>
    <dbReference type="NCBI Taxonomy" id="327160"/>
    <lineage>
        <taxon>Bacteria</taxon>
        <taxon>Pseudomonadati</taxon>
        <taxon>Pseudomonadota</taxon>
        <taxon>Betaproteobacteria</taxon>
        <taxon>Candidatus Accumulibacter</taxon>
    </lineage>
</organism>
<accession>A0A080LWK1</accession>
<dbReference type="SMART" id="SM00448">
    <property type="entry name" value="REC"/>
    <property type="match status" value="1"/>
</dbReference>
<evidence type="ECO:0000256" key="2">
    <source>
        <dbReference type="PROSITE-ProRule" id="PRU00169"/>
    </source>
</evidence>
<feature type="modified residue" description="4-aspartylphosphate" evidence="2">
    <location>
        <position position="59"/>
    </location>
</feature>
<dbReference type="PROSITE" id="PS50110">
    <property type="entry name" value="RESPONSE_REGULATORY"/>
    <property type="match status" value="1"/>
</dbReference>
<protein>
    <submittedName>
        <fullName evidence="4">Transcriptional regulatory protein TdiR</fullName>
    </submittedName>
</protein>
<dbReference type="Gene3D" id="3.40.50.2300">
    <property type="match status" value="1"/>
</dbReference>
<comment type="caution">
    <text evidence="4">The sequence shown here is derived from an EMBL/GenBank/DDBJ whole genome shotgun (WGS) entry which is preliminary data.</text>
</comment>
<dbReference type="Pfam" id="PF00072">
    <property type="entry name" value="Response_reg"/>
    <property type="match status" value="1"/>
</dbReference>
<name>A0A080LWK1_9PROT</name>
<evidence type="ECO:0000259" key="3">
    <source>
        <dbReference type="PROSITE" id="PS50110"/>
    </source>
</evidence>
<dbReference type="AlphaFoldDB" id="A0A080LWK1"/>
<dbReference type="EMBL" id="JDVG02000297">
    <property type="protein sequence ID" value="KFB73041.1"/>
    <property type="molecule type" value="Genomic_DNA"/>
</dbReference>
<dbReference type="Proteomes" id="UP000020077">
    <property type="component" value="Unassembled WGS sequence"/>
</dbReference>
<sequence length="131" mass="14256">MAKQDSARSCVAVVDDDDELRRSFARLLRASGMQPVTYASAEALLADTMRPQFDCLVLDIQLPGMSGLDLQEQLNAVAPGTPVVFITAYDDPRWRRRALAAGCAAFFDKGDAGREVLDAIRAVVKGSPRRT</sequence>
<dbReference type="SUPFAM" id="SSF52172">
    <property type="entry name" value="CheY-like"/>
    <property type="match status" value="1"/>
</dbReference>
<dbReference type="InterPro" id="IPR001789">
    <property type="entry name" value="Sig_transdc_resp-reg_receiver"/>
</dbReference>
<keyword evidence="1 2" id="KW-0597">Phosphoprotein</keyword>
<dbReference type="PANTHER" id="PTHR44591:SF25">
    <property type="entry name" value="CHEMOTAXIS TWO-COMPONENT RESPONSE REGULATOR"/>
    <property type="match status" value="1"/>
</dbReference>